<dbReference type="FunCoup" id="A0A1V8SK55">
    <property type="interactions" value="1454"/>
</dbReference>
<dbReference type="OrthoDB" id="10261632at2759"/>
<comment type="similarity">
    <text evidence="3">Belongs to the VPS53 family.</text>
</comment>
<dbReference type="GO" id="GO:0010008">
    <property type="term" value="C:endosome membrane"/>
    <property type="evidence" value="ECO:0007669"/>
    <property type="project" value="UniProtKB-SubCell"/>
</dbReference>
<gene>
    <name evidence="10" type="ORF">B0A48_14307</name>
</gene>
<feature type="domain" description="Vps53 N-terminal" evidence="8">
    <location>
        <begin position="9"/>
        <end position="387"/>
    </location>
</feature>
<evidence type="ECO:0000256" key="5">
    <source>
        <dbReference type="ARBA" id="ARBA00023034"/>
    </source>
</evidence>
<proteinExistence type="inferred from homology"/>
<organism evidence="10 11">
    <name type="scientific">Cryoendolithus antarcticus</name>
    <dbReference type="NCBI Taxonomy" id="1507870"/>
    <lineage>
        <taxon>Eukaryota</taxon>
        <taxon>Fungi</taxon>
        <taxon>Dikarya</taxon>
        <taxon>Ascomycota</taxon>
        <taxon>Pezizomycotina</taxon>
        <taxon>Dothideomycetes</taxon>
        <taxon>Dothideomycetidae</taxon>
        <taxon>Cladosporiales</taxon>
        <taxon>Cladosporiaceae</taxon>
        <taxon>Cryoendolithus</taxon>
    </lineage>
</organism>
<evidence type="ECO:0000256" key="1">
    <source>
        <dbReference type="ARBA" id="ARBA00004150"/>
    </source>
</evidence>
<sequence length="1034" mass="115606">MAESLDAIDYDPIDHLNALFSHPSTLSKASTISDSLRTYEHDLDSDISSLVAVQTSPENDAVERIQQAKAELAGLFARIEGVRVRALETERTITEMTADIKRLDSTKKNLTLSMTALKRLQMLTTAYEQLVGLSKSRQYRECAHLLQAVIQLMAHFKSYRSIDQIAALSKNVADLQRELLEQVCEDFEIAFAKGELRQKRSMLAEACMVIDALGDHARSRLITWYCNTQLREYRQVFRGNDEAGSLDNISRRYSWFNRMLKTYDAEHAALFPPYWKVNEMLANAYCEGTREDYKGILQRSMRRSDGQPPDVNLLLSCLQETLDFEHSLERRFSAGESRSSMDTVTSGGDEKRSGFSQAISEAFEPYLSIWVESQDRQLSSLMPKYRQQPIRNAEEDFHSQLVIPSSTELFHHYRITFAQCAKLSTGNKLLELSKTFTKYLDTYAQQVLFYFLSEKSGAQGPSVEATIIVLNTADYCFTTTNQLEEKIKARIDDDLQDQVDLQTSADAFMGVASASVRALVHRTEMDLEPAWREMRNVPWSKMDSVVDQSGYVSVMLQRMSDRSKEIMRYLHKPQYARAYCDNLVEAITMSYTHAIPMCRPVSETGAEQMLLDSYVLKKGFTSLATLNAEPGAPVNQAFAKRVTQITAKLDPLLKTLQVRASPPEGLVQAYLIHIRDRSDGNFRKILELKGITKRQEQAHLLELFGVHKSTPANESLPAINPLISSLNLTAPSAVPTLGLAALKDSAASHSTPSLPARFDPANFGTALMDAARQGVDRFGSPQFGGQVNGATSTSVGSRTTSPPLGAVDGDERGQTGAQALNENLKGLGKFFRRDGSGFGGFGRREGAQYAYINFTPSDFACLCGDTTKTAAYMQCTECSKFQHRECLRDFDFGVHSIGSHEHNAQQFAAAHYRCFKCNPQQHFRLCFNVAATASDHKEAIRLLLLPHMPTAFCSLNNVDKVPVGYQVQWQVRLVNMLDRGLKAAQVVESRGRMERVRGQEIVRCLESVIMEGGWTEGGWRNNTGVLGEIVGVAL</sequence>
<comment type="caution">
    <text evidence="10">The sequence shown here is derived from an EMBL/GenBank/DDBJ whole genome shotgun (WGS) entry which is preliminary data.</text>
</comment>
<evidence type="ECO:0000256" key="6">
    <source>
        <dbReference type="ARBA" id="ARBA00023136"/>
    </source>
</evidence>
<evidence type="ECO:0000256" key="2">
    <source>
        <dbReference type="ARBA" id="ARBA00004481"/>
    </source>
</evidence>
<dbReference type="AlphaFoldDB" id="A0A1V8SK55"/>
<feature type="domain" description="Vps53 C-terminal" evidence="9">
    <location>
        <begin position="607"/>
        <end position="691"/>
    </location>
</feature>
<keyword evidence="5" id="KW-0333">Golgi apparatus</keyword>
<dbReference type="Proteomes" id="UP000192596">
    <property type="component" value="Unassembled WGS sequence"/>
</dbReference>
<evidence type="ECO:0000313" key="11">
    <source>
        <dbReference type="Proteomes" id="UP000192596"/>
    </source>
</evidence>
<dbReference type="PANTHER" id="PTHR12820">
    <property type="entry name" value="VACUOLAR SORTING PROTEIN 53"/>
    <property type="match status" value="1"/>
</dbReference>
<reference evidence="11" key="1">
    <citation type="submission" date="2017-03" db="EMBL/GenBank/DDBJ databases">
        <title>Genomes of endolithic fungi from Antarctica.</title>
        <authorList>
            <person name="Coleine C."/>
            <person name="Masonjones S."/>
            <person name="Stajich J.E."/>
        </authorList>
    </citation>
    <scope>NUCLEOTIDE SEQUENCE [LARGE SCALE GENOMIC DNA]</scope>
    <source>
        <strain evidence="11">CCFEE 5527</strain>
    </source>
</reference>
<feature type="compositionally biased region" description="Polar residues" evidence="7">
    <location>
        <begin position="783"/>
        <end position="802"/>
    </location>
</feature>
<dbReference type="PANTHER" id="PTHR12820:SF0">
    <property type="entry name" value="VACUOLAR PROTEIN SORTING-ASSOCIATED PROTEIN 53 HOMOLOG"/>
    <property type="match status" value="1"/>
</dbReference>
<keyword evidence="4" id="KW-0967">Endosome</keyword>
<feature type="region of interest" description="Disordered" evidence="7">
    <location>
        <begin position="780"/>
        <end position="813"/>
    </location>
</feature>
<dbReference type="GO" id="GO:0000938">
    <property type="term" value="C:GARP complex"/>
    <property type="evidence" value="ECO:0007669"/>
    <property type="project" value="InterPro"/>
</dbReference>
<evidence type="ECO:0000313" key="10">
    <source>
        <dbReference type="EMBL" id="OQN99330.1"/>
    </source>
</evidence>
<name>A0A1V8SK55_9PEZI</name>
<protein>
    <submittedName>
        <fullName evidence="10">Uncharacterized protein</fullName>
    </submittedName>
</protein>
<dbReference type="InterPro" id="IPR039766">
    <property type="entry name" value="Vps53"/>
</dbReference>
<evidence type="ECO:0000259" key="9">
    <source>
        <dbReference type="Pfam" id="PF16854"/>
    </source>
</evidence>
<keyword evidence="11" id="KW-1185">Reference proteome</keyword>
<dbReference type="EMBL" id="NAJO01000040">
    <property type="protein sequence ID" value="OQN99330.1"/>
    <property type="molecule type" value="Genomic_DNA"/>
</dbReference>
<comment type="subcellular location">
    <subcellularLocation>
        <location evidence="2">Endosome membrane</location>
        <topology evidence="2">Peripheral membrane protein</topology>
    </subcellularLocation>
    <subcellularLocation>
        <location evidence="1">Golgi apparatus</location>
        <location evidence="1">trans-Golgi network membrane</location>
        <topology evidence="1">Peripheral membrane protein</topology>
    </subcellularLocation>
</comment>
<keyword evidence="6" id="KW-0472">Membrane</keyword>
<dbReference type="InterPro" id="IPR038260">
    <property type="entry name" value="Vps53_C_sf"/>
</dbReference>
<dbReference type="GO" id="GO:0005829">
    <property type="term" value="C:cytosol"/>
    <property type="evidence" value="ECO:0007669"/>
    <property type="project" value="GOC"/>
</dbReference>
<accession>A0A1V8SK55</accession>
<evidence type="ECO:0000256" key="4">
    <source>
        <dbReference type="ARBA" id="ARBA00022753"/>
    </source>
</evidence>
<dbReference type="InterPro" id="IPR031745">
    <property type="entry name" value="Vps53_C"/>
</dbReference>
<evidence type="ECO:0000256" key="7">
    <source>
        <dbReference type="SAM" id="MobiDB-lite"/>
    </source>
</evidence>
<dbReference type="GO" id="GO:0042147">
    <property type="term" value="P:retrograde transport, endosome to Golgi"/>
    <property type="evidence" value="ECO:0007669"/>
    <property type="project" value="InterPro"/>
</dbReference>
<dbReference type="Pfam" id="PF04100">
    <property type="entry name" value="Vps53_N"/>
    <property type="match status" value="1"/>
</dbReference>
<dbReference type="STRING" id="1507870.A0A1V8SK55"/>
<evidence type="ECO:0000256" key="3">
    <source>
        <dbReference type="ARBA" id="ARBA00008628"/>
    </source>
</evidence>
<dbReference type="Pfam" id="PF16854">
    <property type="entry name" value="VPS53_C"/>
    <property type="match status" value="1"/>
</dbReference>
<dbReference type="InParanoid" id="A0A1V8SK55"/>
<dbReference type="InterPro" id="IPR007234">
    <property type="entry name" value="Vps53_N"/>
</dbReference>
<dbReference type="Gene3D" id="1.10.357.110">
    <property type="entry name" value="Vacuolar protein sorting-associated protein 53, C-terminus"/>
    <property type="match status" value="1"/>
</dbReference>
<evidence type="ECO:0000259" key="8">
    <source>
        <dbReference type="Pfam" id="PF04100"/>
    </source>
</evidence>